<dbReference type="GO" id="GO:0015203">
    <property type="term" value="F:polyamine transmembrane transporter activity"/>
    <property type="evidence" value="ECO:0007669"/>
    <property type="project" value="TreeGrafter"/>
</dbReference>
<proteinExistence type="predicted"/>
<dbReference type="InterPro" id="IPR036259">
    <property type="entry name" value="MFS_trans_sf"/>
</dbReference>
<dbReference type="InterPro" id="IPR011701">
    <property type="entry name" value="MFS"/>
</dbReference>
<dbReference type="Pfam" id="PF07690">
    <property type="entry name" value="MFS_1"/>
    <property type="match status" value="1"/>
</dbReference>
<protein>
    <submittedName>
        <fullName evidence="8">MFS antiporter QDR3</fullName>
    </submittedName>
</protein>
<feature type="transmembrane region" description="Helical" evidence="6">
    <location>
        <begin position="201"/>
        <end position="225"/>
    </location>
</feature>
<reference evidence="9" key="1">
    <citation type="submission" date="2014-12" db="EMBL/GenBank/DDBJ databases">
        <title>Genome Sequence of Valsa Canker Pathogens Uncovers a Specific Adaption of Colonization on Woody Bark.</title>
        <authorList>
            <person name="Yin Z."/>
            <person name="Liu H."/>
            <person name="Gao X."/>
            <person name="Li Z."/>
            <person name="Song N."/>
            <person name="Ke X."/>
            <person name="Dai Q."/>
            <person name="Wu Y."/>
            <person name="Sun Y."/>
            <person name="Xu J.-R."/>
            <person name="Kang Z.K."/>
            <person name="Wang L."/>
            <person name="Huang L."/>
        </authorList>
    </citation>
    <scope>NUCLEOTIDE SEQUENCE [LARGE SCALE GENOMIC DNA]</scope>
    <source>
        <strain evidence="9">SXYL134</strain>
    </source>
</reference>
<feature type="compositionally biased region" description="Basic and acidic residues" evidence="5">
    <location>
        <begin position="1"/>
        <end position="10"/>
    </location>
</feature>
<keyword evidence="2 6" id="KW-0812">Transmembrane</keyword>
<evidence type="ECO:0000259" key="7">
    <source>
        <dbReference type="PROSITE" id="PS50850"/>
    </source>
</evidence>
<feature type="transmembrane region" description="Helical" evidence="6">
    <location>
        <begin position="264"/>
        <end position="284"/>
    </location>
</feature>
<sequence>MAADQEKTDGDAAPQGSLGTGKDPETTTTSSDQHGQPEKPEGPAGLNMGFPPDSEAAATQVRSHSRASSARSRPLIVVPRRKRRGLFAQFVLIPEVERPYDYSRRTKWIITTIVALAAGGGPLGSNIFYPALSEMSKYFNTSETIVNLTVAFYMLAMSIFPLWWSSFSETLGRRTIYVVSFSLFVVFGVLSAISTDIAMLIVFRVLGGGAAASVQAVGAGTISDLWEPFERGRAMGIFYLGPLTGPLFAPIIGGALAQGFNWQATMWFVTAFGGCNLISIFFLLPETLARRKPHTPAAEANNESTLNRTSTRQSVTDKTKKGVILLRKAFIDPLSCILYLRFPPVAITVALSSVTFAALFILNISVQSTFGAPPYSFSIIIVGLLYIPSSLGYFAASLVGGRWVDKIMAREAKKAGRYDSNGKLIFLPEDRLRENAWIAASMYPFAMIWFGWCADKGVYWLAAMVANFFFGIATMLIFGSSTTMLTEFMPKRSSSGVALNNFVRNIFSCIGVVVTEPLINAMGVGWLCTMVALFAWIMANTCIFVLLRKSKDWRKLMDEKMGVTR</sequence>
<feature type="region of interest" description="Disordered" evidence="5">
    <location>
        <begin position="1"/>
        <end position="72"/>
    </location>
</feature>
<organism evidence="8 9">
    <name type="scientific">Cytospora mali</name>
    <name type="common">Apple Valsa canker fungus</name>
    <name type="synonym">Valsa mali</name>
    <dbReference type="NCBI Taxonomy" id="578113"/>
    <lineage>
        <taxon>Eukaryota</taxon>
        <taxon>Fungi</taxon>
        <taxon>Dikarya</taxon>
        <taxon>Ascomycota</taxon>
        <taxon>Pezizomycotina</taxon>
        <taxon>Sordariomycetes</taxon>
        <taxon>Sordariomycetidae</taxon>
        <taxon>Diaporthales</taxon>
        <taxon>Cytosporaceae</taxon>
        <taxon>Cytospora</taxon>
    </lineage>
</organism>
<evidence type="ECO:0000256" key="4">
    <source>
        <dbReference type="ARBA" id="ARBA00023136"/>
    </source>
</evidence>
<evidence type="ECO:0000256" key="3">
    <source>
        <dbReference type="ARBA" id="ARBA00022989"/>
    </source>
</evidence>
<dbReference type="Gene3D" id="1.20.1250.20">
    <property type="entry name" value="MFS general substrate transporter like domains"/>
    <property type="match status" value="1"/>
</dbReference>
<dbReference type="EMBL" id="KN714714">
    <property type="protein sequence ID" value="KUI58486.1"/>
    <property type="molecule type" value="Genomic_DNA"/>
</dbReference>
<dbReference type="PANTHER" id="PTHR23502">
    <property type="entry name" value="MAJOR FACILITATOR SUPERFAMILY"/>
    <property type="match status" value="1"/>
</dbReference>
<evidence type="ECO:0000313" key="8">
    <source>
        <dbReference type="EMBL" id="KUI58486.1"/>
    </source>
</evidence>
<feature type="transmembrane region" description="Helical" evidence="6">
    <location>
        <begin position="524"/>
        <end position="547"/>
    </location>
</feature>
<evidence type="ECO:0000313" key="9">
    <source>
        <dbReference type="Proteomes" id="UP000078576"/>
    </source>
</evidence>
<feature type="transmembrane region" description="Helical" evidence="6">
    <location>
        <begin position="377"/>
        <end position="404"/>
    </location>
</feature>
<dbReference type="STRING" id="694573.A0A194V3R5"/>
<dbReference type="AlphaFoldDB" id="A0A194V3R5"/>
<evidence type="ECO:0000256" key="1">
    <source>
        <dbReference type="ARBA" id="ARBA00004141"/>
    </source>
</evidence>
<feature type="transmembrane region" description="Helical" evidence="6">
    <location>
        <begin position="144"/>
        <end position="164"/>
    </location>
</feature>
<dbReference type="SUPFAM" id="SSF103473">
    <property type="entry name" value="MFS general substrate transporter"/>
    <property type="match status" value="1"/>
</dbReference>
<dbReference type="PROSITE" id="PS50850">
    <property type="entry name" value="MFS"/>
    <property type="match status" value="1"/>
</dbReference>
<dbReference type="Proteomes" id="UP000078576">
    <property type="component" value="Unassembled WGS sequence"/>
</dbReference>
<dbReference type="CDD" id="cd17323">
    <property type="entry name" value="MFS_Tpo1_MDR_like"/>
    <property type="match status" value="1"/>
</dbReference>
<keyword evidence="3 6" id="KW-1133">Transmembrane helix</keyword>
<feature type="transmembrane region" description="Helical" evidence="6">
    <location>
        <begin position="108"/>
        <end position="132"/>
    </location>
</feature>
<dbReference type="InterPro" id="IPR020846">
    <property type="entry name" value="MFS_dom"/>
</dbReference>
<feature type="domain" description="Major facilitator superfamily (MFS) profile" evidence="7">
    <location>
        <begin position="110"/>
        <end position="551"/>
    </location>
</feature>
<keyword evidence="9" id="KW-1185">Reference proteome</keyword>
<gene>
    <name evidence="8" type="ORF">VP1G_05770</name>
</gene>
<feature type="transmembrane region" description="Helical" evidence="6">
    <location>
        <begin position="458"/>
        <end position="478"/>
    </location>
</feature>
<dbReference type="GO" id="GO:0010509">
    <property type="term" value="P:intracellular polyamine homeostasis"/>
    <property type="evidence" value="ECO:0007669"/>
    <property type="project" value="TreeGrafter"/>
</dbReference>
<feature type="compositionally biased region" description="Polar residues" evidence="5">
    <location>
        <begin position="301"/>
        <end position="314"/>
    </location>
</feature>
<feature type="region of interest" description="Disordered" evidence="5">
    <location>
        <begin position="294"/>
        <end position="314"/>
    </location>
</feature>
<comment type="subcellular location">
    <subcellularLocation>
        <location evidence="1">Membrane</location>
        <topology evidence="1">Multi-pass membrane protein</topology>
    </subcellularLocation>
</comment>
<dbReference type="PANTHER" id="PTHR23502:SF5">
    <property type="entry name" value="QUINIDINE RESISTANCE PROTEIN 3"/>
    <property type="match status" value="1"/>
</dbReference>
<feature type="transmembrane region" description="Helical" evidence="6">
    <location>
        <begin position="237"/>
        <end position="258"/>
    </location>
</feature>
<evidence type="ECO:0000256" key="6">
    <source>
        <dbReference type="SAM" id="Phobius"/>
    </source>
</evidence>
<name>A0A194V3R5_CYTMA</name>
<dbReference type="OrthoDB" id="3936150at2759"/>
<evidence type="ECO:0000256" key="5">
    <source>
        <dbReference type="SAM" id="MobiDB-lite"/>
    </source>
</evidence>
<feature type="transmembrane region" description="Helical" evidence="6">
    <location>
        <begin position="176"/>
        <end position="195"/>
    </location>
</feature>
<feature type="transmembrane region" description="Helical" evidence="6">
    <location>
        <begin position="345"/>
        <end position="365"/>
    </location>
</feature>
<dbReference type="GO" id="GO:0005886">
    <property type="term" value="C:plasma membrane"/>
    <property type="evidence" value="ECO:0007669"/>
    <property type="project" value="TreeGrafter"/>
</dbReference>
<accession>A0A194V3R5</accession>
<keyword evidence="4 6" id="KW-0472">Membrane</keyword>
<evidence type="ECO:0000256" key="2">
    <source>
        <dbReference type="ARBA" id="ARBA00022692"/>
    </source>
</evidence>